<proteinExistence type="predicted"/>
<reference evidence="1" key="2">
    <citation type="journal article" date="2015" name="Data Brief">
        <title>Shoot transcriptome of the giant reed, Arundo donax.</title>
        <authorList>
            <person name="Barrero R.A."/>
            <person name="Guerrero F.D."/>
            <person name="Moolhuijzen P."/>
            <person name="Goolsby J.A."/>
            <person name="Tidwell J."/>
            <person name="Bellgard S.E."/>
            <person name="Bellgard M.I."/>
        </authorList>
    </citation>
    <scope>NUCLEOTIDE SEQUENCE</scope>
    <source>
        <tissue evidence="1">Shoot tissue taken approximately 20 cm above the soil surface</tissue>
    </source>
</reference>
<organism evidence="1">
    <name type="scientific">Arundo donax</name>
    <name type="common">Giant reed</name>
    <name type="synonym">Donax arundinaceus</name>
    <dbReference type="NCBI Taxonomy" id="35708"/>
    <lineage>
        <taxon>Eukaryota</taxon>
        <taxon>Viridiplantae</taxon>
        <taxon>Streptophyta</taxon>
        <taxon>Embryophyta</taxon>
        <taxon>Tracheophyta</taxon>
        <taxon>Spermatophyta</taxon>
        <taxon>Magnoliopsida</taxon>
        <taxon>Liliopsida</taxon>
        <taxon>Poales</taxon>
        <taxon>Poaceae</taxon>
        <taxon>PACMAD clade</taxon>
        <taxon>Arundinoideae</taxon>
        <taxon>Arundineae</taxon>
        <taxon>Arundo</taxon>
    </lineage>
</organism>
<accession>A0A0A9HKT2</accession>
<protein>
    <submittedName>
        <fullName evidence="1">Uncharacterized protein</fullName>
    </submittedName>
</protein>
<evidence type="ECO:0000313" key="1">
    <source>
        <dbReference type="EMBL" id="JAE37362.1"/>
    </source>
</evidence>
<dbReference type="AlphaFoldDB" id="A0A0A9HKT2"/>
<reference evidence="1" key="1">
    <citation type="submission" date="2014-09" db="EMBL/GenBank/DDBJ databases">
        <authorList>
            <person name="Magalhaes I.L.F."/>
            <person name="Oliveira U."/>
            <person name="Santos F.R."/>
            <person name="Vidigal T.H.D.A."/>
            <person name="Brescovit A.D."/>
            <person name="Santos A.J."/>
        </authorList>
    </citation>
    <scope>NUCLEOTIDE SEQUENCE</scope>
    <source>
        <tissue evidence="1">Shoot tissue taken approximately 20 cm above the soil surface</tissue>
    </source>
</reference>
<dbReference type="EMBL" id="GBRH01160534">
    <property type="protein sequence ID" value="JAE37362.1"/>
    <property type="molecule type" value="Transcribed_RNA"/>
</dbReference>
<name>A0A0A9HKT2_ARUDO</name>
<sequence>MQFPSFHIAYSYAARITVIMHQSQPAFSQSYNPQFSVTPRTAILVNKKNPTITICYRTLEYSCLHTVLSH</sequence>